<dbReference type="EnsemblMetazoa" id="OVOC7904.1">
    <property type="protein sequence ID" value="OVOC7904.1"/>
    <property type="gene ID" value="WBGene00244713"/>
</dbReference>
<keyword evidence="10" id="KW-0869">Chloride channel</keyword>
<organism evidence="19 20">
    <name type="scientific">Onchocerca volvulus</name>
    <dbReference type="NCBI Taxonomy" id="6282"/>
    <lineage>
        <taxon>Eukaryota</taxon>
        <taxon>Metazoa</taxon>
        <taxon>Ecdysozoa</taxon>
        <taxon>Nematoda</taxon>
        <taxon>Chromadorea</taxon>
        <taxon>Rhabditida</taxon>
        <taxon>Spirurina</taxon>
        <taxon>Spiruromorpha</taxon>
        <taxon>Filarioidea</taxon>
        <taxon>Onchocercidae</taxon>
        <taxon>Onchocerca</taxon>
    </lineage>
</organism>
<dbReference type="Pfam" id="PF02932">
    <property type="entry name" value="Neur_chan_memb"/>
    <property type="match status" value="2"/>
</dbReference>
<keyword evidence="13" id="KW-0628">Postsynaptic cell membrane</keyword>
<dbReference type="PRINTS" id="PR00252">
    <property type="entry name" value="NRIONCHANNEL"/>
</dbReference>
<keyword evidence="9" id="KW-1015">Disulfide bond</keyword>
<dbReference type="GO" id="GO:0004888">
    <property type="term" value="F:transmembrane signaling receptor activity"/>
    <property type="evidence" value="ECO:0007669"/>
    <property type="project" value="InterPro"/>
</dbReference>
<dbReference type="InterPro" id="IPR006201">
    <property type="entry name" value="Neur_channel"/>
</dbReference>
<keyword evidence="20" id="KW-1185">Reference proteome</keyword>
<keyword evidence="1 16" id="KW-0813">Transport</keyword>
<feature type="domain" description="Neurotransmitter-gated ion-channel transmembrane" evidence="18">
    <location>
        <begin position="485"/>
        <end position="583"/>
    </location>
</feature>
<dbReference type="InterPro" id="IPR036734">
    <property type="entry name" value="Neur_chan_lig-bd_sf"/>
</dbReference>
<dbReference type="FunFam" id="2.70.170.10:FF:000074">
    <property type="entry name" value="Uncharacterized protein"/>
    <property type="match status" value="1"/>
</dbReference>
<reference evidence="20" key="1">
    <citation type="submission" date="2013-10" db="EMBL/GenBank/DDBJ databases">
        <title>Genome sequencing of Onchocerca volvulus.</title>
        <authorList>
            <person name="Cotton J."/>
            <person name="Tsai J."/>
            <person name="Stanley E."/>
            <person name="Tracey A."/>
            <person name="Holroyd N."/>
            <person name="Lustigman S."/>
            <person name="Berriman M."/>
        </authorList>
    </citation>
    <scope>NUCLEOTIDE SEQUENCE</scope>
</reference>
<keyword evidence="11" id="KW-0325">Glycoprotein</keyword>
<evidence type="ECO:0000256" key="15">
    <source>
        <dbReference type="ARBA" id="ARBA00034104"/>
    </source>
</evidence>
<dbReference type="GO" id="GO:0034707">
    <property type="term" value="C:chloride channel complex"/>
    <property type="evidence" value="ECO:0007669"/>
    <property type="project" value="UniProtKB-KW"/>
</dbReference>
<feature type="transmembrane region" description="Helical" evidence="16">
    <location>
        <begin position="184"/>
        <end position="208"/>
    </location>
</feature>
<dbReference type="InterPro" id="IPR036719">
    <property type="entry name" value="Neuro-gated_channel_TM_sf"/>
</dbReference>
<evidence type="ECO:0000259" key="18">
    <source>
        <dbReference type="Pfam" id="PF02932"/>
    </source>
</evidence>
<keyword evidence="7 16" id="KW-0406">Ion transport</keyword>
<dbReference type="OMA" id="HVVLCQD"/>
<dbReference type="GO" id="GO:0045211">
    <property type="term" value="C:postsynaptic membrane"/>
    <property type="evidence" value="ECO:0007669"/>
    <property type="project" value="UniProtKB-SubCell"/>
</dbReference>
<dbReference type="SUPFAM" id="SSF63712">
    <property type="entry name" value="Nicotinic receptor ligand binding domain-like"/>
    <property type="match status" value="1"/>
</dbReference>
<evidence type="ECO:0000256" key="1">
    <source>
        <dbReference type="ARBA" id="ARBA00022448"/>
    </source>
</evidence>
<evidence type="ECO:0000256" key="8">
    <source>
        <dbReference type="ARBA" id="ARBA00023136"/>
    </source>
</evidence>
<dbReference type="Pfam" id="PF02931">
    <property type="entry name" value="Neur_chan_LBD"/>
    <property type="match status" value="1"/>
</dbReference>
<sequence>MNRDFTIDFYLRQTWQDPRLAFGDMFFGYQNGKIESLTVGVDYLDKLWKPDTFFPNEKKSFFHTATTHNSFLRIDPDGTVFTSQRLTVTATCPMKLQLFPMDSQKCKLEIESYGYTTADIDLFWGKDRKDQGQVVGFENISLPQFRPVGYRVNVTRATTSSDEYFFFIRVYVRLYFEVLLARNLGFYLMNIIIPSMLIVTISWVSFWLNREASPARVGLGVTTVLTMTTLITTTNNAMPKVSYIKGLDVFLNFCFVMVFASLIEYAVVSYMNKKLAQRRERRRKQIEQRIPTEMPMYNQITSNADAKMSYQNMTLINDCASLPGKSSIQQMDMLLGGPGQNPNLSVTEAMMPECDCRTIPLMQNPRLVTDQTFWPAPFMKPKRASRTCRSVTPSKIDKCSRFFFPMLFLTFNYGYTIATIHYHWCQLKDVNCKTAVKVEPFELTSYRFTNLCINKTIATTSSGSYSRLWAQFLFERQFSFYMIQIYVPAILVVFISWVSFWINPESAPSRTVIGTLTILSETHLLMSTNRRLPPVSYIKAVDVYLIFCYLNVVLALVEYATVAYSKKKYEDEEKNKSKNIFELKLQAPDLLRDARIDECTCKQEIFLVAKRSPKCTNCCTHSRVDLIARIVFPISFLTFNFIYWTVLLSLSGWRTYENNMEQKAC</sequence>
<dbReference type="FunFam" id="1.20.58.390:FF:000067">
    <property type="entry name" value="Glycine receptor subunit alpha-2"/>
    <property type="match status" value="1"/>
</dbReference>
<evidence type="ECO:0000256" key="6">
    <source>
        <dbReference type="ARBA" id="ARBA00023018"/>
    </source>
</evidence>
<dbReference type="GO" id="GO:0005254">
    <property type="term" value="F:chloride channel activity"/>
    <property type="evidence" value="ECO:0007669"/>
    <property type="project" value="UniProtKB-KW"/>
</dbReference>
<evidence type="ECO:0000256" key="11">
    <source>
        <dbReference type="ARBA" id="ARBA00023180"/>
    </source>
</evidence>
<evidence type="ECO:0000256" key="12">
    <source>
        <dbReference type="ARBA" id="ARBA00023214"/>
    </source>
</evidence>
<dbReference type="InterPro" id="IPR006202">
    <property type="entry name" value="Neur_chan_lig-bd"/>
</dbReference>
<keyword evidence="8 16" id="KW-0472">Membrane</keyword>
<evidence type="ECO:0000256" key="14">
    <source>
        <dbReference type="ARBA" id="ARBA00023303"/>
    </source>
</evidence>
<dbReference type="Gene3D" id="1.20.58.390">
    <property type="entry name" value="Neurotransmitter-gated ion-channel transmembrane domain"/>
    <property type="match status" value="2"/>
</dbReference>
<reference evidence="19" key="2">
    <citation type="submission" date="2022-06" db="UniProtKB">
        <authorList>
            <consortium name="EnsemblMetazoa"/>
        </authorList>
    </citation>
    <scope>IDENTIFICATION</scope>
</reference>
<evidence type="ECO:0000256" key="4">
    <source>
        <dbReference type="ARBA" id="ARBA00022729"/>
    </source>
</evidence>
<evidence type="ECO:0000256" key="10">
    <source>
        <dbReference type="ARBA" id="ARBA00023173"/>
    </source>
</evidence>
<dbReference type="NCBIfam" id="TIGR00860">
    <property type="entry name" value="LIC"/>
    <property type="match status" value="1"/>
</dbReference>
<feature type="transmembrane region" description="Helical" evidence="16">
    <location>
        <begin position="543"/>
        <end position="564"/>
    </location>
</feature>
<keyword evidence="4" id="KW-0732">Signal</keyword>
<feature type="transmembrane region" description="Helical" evidence="16">
    <location>
        <begin position="250"/>
        <end position="272"/>
    </location>
</feature>
<comment type="similarity">
    <text evidence="16">Belongs to the ligand-gated ion channel (TC 1.A.9) family.</text>
</comment>
<dbReference type="CDD" id="cd19049">
    <property type="entry name" value="LGIC_TM_anion"/>
    <property type="match status" value="2"/>
</dbReference>
<dbReference type="Proteomes" id="UP000024404">
    <property type="component" value="Unassembled WGS sequence"/>
</dbReference>
<keyword evidence="14 16" id="KW-0407">Ion channel</keyword>
<evidence type="ECO:0000313" key="19">
    <source>
        <dbReference type="EnsemblMetazoa" id="OVOC7904.1"/>
    </source>
</evidence>
<dbReference type="SUPFAM" id="SSF90112">
    <property type="entry name" value="Neurotransmitter-gated ion-channel transmembrane pore"/>
    <property type="match status" value="2"/>
</dbReference>
<keyword evidence="12" id="KW-0868">Chloride</keyword>
<evidence type="ECO:0000259" key="17">
    <source>
        <dbReference type="Pfam" id="PF02931"/>
    </source>
</evidence>
<evidence type="ECO:0000256" key="3">
    <source>
        <dbReference type="ARBA" id="ARBA00022692"/>
    </source>
</evidence>
<evidence type="ECO:0000256" key="16">
    <source>
        <dbReference type="RuleBase" id="RU000687"/>
    </source>
</evidence>
<dbReference type="InterPro" id="IPR018000">
    <property type="entry name" value="Neurotransmitter_ion_chnl_CS"/>
</dbReference>
<keyword evidence="6" id="KW-0770">Synapse</keyword>
<keyword evidence="3 16" id="KW-0812">Transmembrane</keyword>
<comment type="caution">
    <text evidence="16">Lacks conserved residue(s) required for the propagation of feature annotation.</text>
</comment>
<dbReference type="InterPro" id="IPR038050">
    <property type="entry name" value="Neuro_actylchol_rec"/>
</dbReference>
<dbReference type="EMBL" id="CMVM020000236">
    <property type="status" value="NOT_ANNOTATED_CDS"/>
    <property type="molecule type" value="Genomic_DNA"/>
</dbReference>
<dbReference type="PANTHER" id="PTHR18945">
    <property type="entry name" value="NEUROTRANSMITTER GATED ION CHANNEL"/>
    <property type="match status" value="1"/>
</dbReference>
<dbReference type="PROSITE" id="PS00236">
    <property type="entry name" value="NEUROTR_ION_CHANNEL"/>
    <property type="match status" value="1"/>
</dbReference>
<accession>A0A8R1U001</accession>
<feature type="transmembrane region" description="Helical" evidence="16">
    <location>
        <begin position="630"/>
        <end position="650"/>
    </location>
</feature>
<comment type="subcellular location">
    <subcellularLocation>
        <location evidence="15">Postsynaptic cell membrane</location>
        <topology evidence="15">Multi-pass membrane protein</topology>
    </subcellularLocation>
</comment>
<dbReference type="PRINTS" id="PR00253">
    <property type="entry name" value="GABAARECEPTR"/>
</dbReference>
<evidence type="ECO:0000256" key="5">
    <source>
        <dbReference type="ARBA" id="ARBA00022989"/>
    </source>
</evidence>
<keyword evidence="5 16" id="KW-1133">Transmembrane helix</keyword>
<feature type="transmembrane region" description="Helical" evidence="16">
    <location>
        <begin position="217"/>
        <end position="238"/>
    </location>
</feature>
<feature type="domain" description="Neurotransmitter-gated ion-channel ligand-binding" evidence="17">
    <location>
        <begin position="2"/>
        <end position="183"/>
    </location>
</feature>
<dbReference type="Gene3D" id="2.70.170.10">
    <property type="entry name" value="Neurotransmitter-gated ion-channel ligand-binding domain"/>
    <property type="match status" value="1"/>
</dbReference>
<protein>
    <submittedName>
        <fullName evidence="19">Uncharacterized protein</fullName>
    </submittedName>
</protein>
<evidence type="ECO:0000256" key="2">
    <source>
        <dbReference type="ARBA" id="ARBA00022475"/>
    </source>
</evidence>
<name>A0A8R1U001_ONCVO</name>
<evidence type="ECO:0000256" key="13">
    <source>
        <dbReference type="ARBA" id="ARBA00023257"/>
    </source>
</evidence>
<dbReference type="AlphaFoldDB" id="A0A8R1U001"/>
<feature type="transmembrane region" description="Helical" evidence="16">
    <location>
        <begin position="478"/>
        <end position="502"/>
    </location>
</feature>
<evidence type="ECO:0000256" key="9">
    <source>
        <dbReference type="ARBA" id="ARBA00023157"/>
    </source>
</evidence>
<dbReference type="InterPro" id="IPR006029">
    <property type="entry name" value="Neurotrans-gated_channel_TM"/>
</dbReference>
<dbReference type="GO" id="GO:0005230">
    <property type="term" value="F:extracellular ligand-gated monoatomic ion channel activity"/>
    <property type="evidence" value="ECO:0007669"/>
    <property type="project" value="InterPro"/>
</dbReference>
<proteinExistence type="inferred from homology"/>
<keyword evidence="2" id="KW-1003">Cell membrane</keyword>
<evidence type="ECO:0000256" key="7">
    <source>
        <dbReference type="ARBA" id="ARBA00023065"/>
    </source>
</evidence>
<evidence type="ECO:0000313" key="20">
    <source>
        <dbReference type="Proteomes" id="UP000024404"/>
    </source>
</evidence>
<feature type="domain" description="Neurotransmitter-gated ion-channel transmembrane" evidence="18">
    <location>
        <begin position="191"/>
        <end position="415"/>
    </location>
</feature>
<dbReference type="InterPro" id="IPR006028">
    <property type="entry name" value="GABAA/Glycine_rcpt"/>
</dbReference>